<dbReference type="Gene3D" id="3.20.20.190">
    <property type="entry name" value="Phosphatidylinositol (PI) phosphodiesterase"/>
    <property type="match status" value="1"/>
</dbReference>
<gene>
    <name evidence="1" type="ORF">HGRIS_014597</name>
</gene>
<dbReference type="Proteomes" id="UP001556367">
    <property type="component" value="Unassembled WGS sequence"/>
</dbReference>
<dbReference type="InterPro" id="IPR017946">
    <property type="entry name" value="PLC-like_Pdiesterase_TIM-brl"/>
</dbReference>
<comment type="caution">
    <text evidence="1">The sequence shown here is derived from an EMBL/GenBank/DDBJ whole genome shotgun (WGS) entry which is preliminary data.</text>
</comment>
<dbReference type="InterPro" id="IPR051057">
    <property type="entry name" value="PI-PLC_domain"/>
</dbReference>
<evidence type="ECO:0000313" key="1">
    <source>
        <dbReference type="EMBL" id="KAL0959336.1"/>
    </source>
</evidence>
<dbReference type="SUPFAM" id="SSF51695">
    <property type="entry name" value="PLC-like phosphodiesterases"/>
    <property type="match status" value="1"/>
</dbReference>
<dbReference type="PANTHER" id="PTHR13593:SF140">
    <property type="entry name" value="PLC-LIKE PHOSPHODIESTERASE"/>
    <property type="match status" value="1"/>
</dbReference>
<organism evidence="1 2">
    <name type="scientific">Hohenbuehelia grisea</name>
    <dbReference type="NCBI Taxonomy" id="104357"/>
    <lineage>
        <taxon>Eukaryota</taxon>
        <taxon>Fungi</taxon>
        <taxon>Dikarya</taxon>
        <taxon>Basidiomycota</taxon>
        <taxon>Agaricomycotina</taxon>
        <taxon>Agaricomycetes</taxon>
        <taxon>Agaricomycetidae</taxon>
        <taxon>Agaricales</taxon>
        <taxon>Pleurotineae</taxon>
        <taxon>Pleurotaceae</taxon>
        <taxon>Hohenbuehelia</taxon>
    </lineage>
</organism>
<keyword evidence="2" id="KW-1185">Reference proteome</keyword>
<proteinExistence type="predicted"/>
<accession>A0ABR3JW59</accession>
<dbReference type="PANTHER" id="PTHR13593">
    <property type="match status" value="1"/>
</dbReference>
<sequence length="243" mass="25718">MLNCAGAATATSLSSEATILSPSAKIHLHALFDGGPVSDYLTKVKTFLDANPNEVITLIFTNPEGKSVPNIWKPAFDAAGLTSLCYVPPSLPVKASDWPTLGQLIDSGKRVVVFLDSGADGNGPEPGTVDFILPEFQMIWETPFSRTDATFPCRIDRIAGPLSSDDHLYMINHSRDINVIPIGDGVLISDRADAPTTNGVPSILAEANGCAPLAAGKAPSFVLLDYVNVGQGRLSVDMLNRLA</sequence>
<reference evidence="2" key="1">
    <citation type="submission" date="2024-06" db="EMBL/GenBank/DDBJ databases">
        <title>Multi-omics analyses provide insights into the biosynthesis of the anticancer antibiotic pleurotin in Hohenbuehelia grisea.</title>
        <authorList>
            <person name="Weaver J.A."/>
            <person name="Alberti F."/>
        </authorList>
    </citation>
    <scope>NUCLEOTIDE SEQUENCE [LARGE SCALE GENOMIC DNA]</scope>
    <source>
        <strain evidence="2">T-177</strain>
    </source>
</reference>
<evidence type="ECO:0000313" key="2">
    <source>
        <dbReference type="Proteomes" id="UP001556367"/>
    </source>
</evidence>
<dbReference type="EMBL" id="JASNQZ010000003">
    <property type="protein sequence ID" value="KAL0959336.1"/>
    <property type="molecule type" value="Genomic_DNA"/>
</dbReference>
<protein>
    <submittedName>
        <fullName evidence="1">Uncharacterized protein</fullName>
    </submittedName>
</protein>
<name>A0ABR3JW59_9AGAR</name>
<dbReference type="Pfam" id="PF26146">
    <property type="entry name" value="PI-PLC_X"/>
    <property type="match status" value="1"/>
</dbReference>